<keyword evidence="6" id="KW-0411">Iron-sulfur</keyword>
<dbReference type="GO" id="GO:0010181">
    <property type="term" value="F:FMN binding"/>
    <property type="evidence" value="ECO:0007669"/>
    <property type="project" value="InterPro"/>
</dbReference>
<dbReference type="SUPFAM" id="SSF140490">
    <property type="entry name" value="Nqo1C-terminal domain-like"/>
    <property type="match status" value="1"/>
</dbReference>
<evidence type="ECO:0000256" key="7">
    <source>
        <dbReference type="SAM" id="MobiDB-lite"/>
    </source>
</evidence>
<dbReference type="SUPFAM" id="SSF142984">
    <property type="entry name" value="Nqo1 middle domain-like"/>
    <property type="match status" value="1"/>
</dbReference>
<evidence type="ECO:0000256" key="4">
    <source>
        <dbReference type="ARBA" id="ARBA00022723"/>
    </source>
</evidence>
<protein>
    <submittedName>
        <fullName evidence="9">Formate dehydrogenase</fullName>
        <ecNumber evidence="9">1.17.1.9</ecNumber>
    </submittedName>
</protein>
<comment type="similarity">
    <text evidence="2">Belongs to the complex I 51 kDa subunit family.</text>
</comment>
<feature type="region of interest" description="Disordered" evidence="7">
    <location>
        <begin position="1"/>
        <end position="24"/>
    </location>
</feature>
<dbReference type="OrthoDB" id="9761899at2"/>
<gene>
    <name evidence="9" type="ORF">PMES_01448</name>
</gene>
<evidence type="ECO:0000256" key="1">
    <source>
        <dbReference type="ARBA" id="ARBA00001917"/>
    </source>
</evidence>
<dbReference type="SUPFAM" id="SSF52833">
    <property type="entry name" value="Thioredoxin-like"/>
    <property type="match status" value="1"/>
</dbReference>
<feature type="region of interest" description="Disordered" evidence="7">
    <location>
        <begin position="563"/>
        <end position="586"/>
    </location>
</feature>
<dbReference type="PANTHER" id="PTHR43578">
    <property type="entry name" value="NADH-QUINONE OXIDOREDUCTASE SUBUNIT F"/>
    <property type="match status" value="1"/>
</dbReference>
<dbReference type="GO" id="GO:0008137">
    <property type="term" value="F:NADH dehydrogenase (ubiquinone) activity"/>
    <property type="evidence" value="ECO:0007669"/>
    <property type="project" value="InterPro"/>
</dbReference>
<dbReference type="FunFam" id="3.40.50.11540:FF:000003">
    <property type="entry name" value="NAD-dependent formate dehydrogenase flavoprotein subunit"/>
    <property type="match status" value="1"/>
</dbReference>
<dbReference type="EMBL" id="APKE01000016">
    <property type="protein sequence ID" value="KAF0676129.1"/>
    <property type="molecule type" value="Genomic_DNA"/>
</dbReference>
<evidence type="ECO:0000259" key="8">
    <source>
        <dbReference type="SMART" id="SM00928"/>
    </source>
</evidence>
<dbReference type="InterPro" id="IPR036249">
    <property type="entry name" value="Thioredoxin-like_sf"/>
</dbReference>
<dbReference type="InterPro" id="IPR019575">
    <property type="entry name" value="Nuop51_4Fe4S-bd"/>
</dbReference>
<evidence type="ECO:0000256" key="3">
    <source>
        <dbReference type="ARBA" id="ARBA00022485"/>
    </source>
</evidence>
<dbReference type="GO" id="GO:0051539">
    <property type="term" value="F:4 iron, 4 sulfur cluster binding"/>
    <property type="evidence" value="ECO:0007669"/>
    <property type="project" value="UniProtKB-KW"/>
</dbReference>
<sequence>MALDDGKEVWKSGKGKGRATPKGRQLDDEAWARIRDLLADRPRRKDLLIEYLHLVQDRFGHLSAAHLRALAHELSLSQAEVYEVASFYAHFDVVREGETPPPALTIRVCDSLSCELAGAQTLKAALEDGLDPAQVRVLRAPCMGRCDTAPVLEIGHNHIDHATVQKVEAAIAAGDTHAHLPGYETHADYAAGGGYETLGKLRSGGDWEAVQQQVLESGLRGLGGAGFPSGKKWGFVRANPGPRYLAVNGDEGEPGTFKDRYCLERRPHLFLEGMLIAAWAVEAETCFIYMRDEYPAVLEILRREIAALETAGIVAPGYIDLRRGAGAYICGEESAMIESIEGKRGIPRHRPPYVAQVGIFDRPTLVHNVETLHWVARVCREGPQVLSATEKNGRKGLRSYSVSGRVAAPGVYLLPAGSTITDIIEAAGGMAVGHVFKAYQPGGPSSGLLPASIDDVPLDFDTLQPLGSFIGSAAVVVLSEQDSARDAALNMLRFFEDESCGQCTPCRVGCEKAVKLMQAERWDSDLLEDLCVAMTDASICGLGQAAPNPIKLVMEHFAQEVGTGGDVPDDAGYDSDQSLERRGQDG</sequence>
<dbReference type="Gene3D" id="3.40.30.10">
    <property type="entry name" value="Glutaredoxin"/>
    <property type="match status" value="1"/>
</dbReference>
<feature type="domain" description="NADH-ubiquinone oxidoreductase 51kDa subunit iron-sulphur binding" evidence="8">
    <location>
        <begin position="485"/>
        <end position="530"/>
    </location>
</feature>
<comment type="cofactor">
    <cofactor evidence="1">
        <name>FMN</name>
        <dbReference type="ChEBI" id="CHEBI:58210"/>
    </cofactor>
</comment>
<name>A0A921NT67_9RHOB</name>
<dbReference type="PROSITE" id="PS00645">
    <property type="entry name" value="COMPLEX1_51K_2"/>
    <property type="match status" value="1"/>
</dbReference>
<dbReference type="Proteomes" id="UP000698242">
    <property type="component" value="Unassembled WGS sequence"/>
</dbReference>
<dbReference type="InterPro" id="IPR011538">
    <property type="entry name" value="Nuo51_FMN-bd"/>
</dbReference>
<dbReference type="SMART" id="SM00928">
    <property type="entry name" value="NADH_4Fe-4S"/>
    <property type="match status" value="1"/>
</dbReference>
<dbReference type="InterPro" id="IPR037207">
    <property type="entry name" value="Nuop51_4Fe4S-bd_sf"/>
</dbReference>
<evidence type="ECO:0000256" key="5">
    <source>
        <dbReference type="ARBA" id="ARBA00023004"/>
    </source>
</evidence>
<reference evidence="9" key="1">
    <citation type="submission" date="2013-03" db="EMBL/GenBank/DDBJ databases">
        <title>Genome Sequence of the Profundibacterium mesophilum strain KAUST100406-0324T from Red Sea, a novel genus in the family Rhodobacteraceae.</title>
        <authorList>
            <person name="Essack M."/>
            <person name="Alam I."/>
            <person name="Lafi F."/>
            <person name="Alawi W."/>
            <person name="Kamanu F."/>
            <person name="Al-Suwailem A."/>
            <person name="Lee O.O."/>
            <person name="Xu Y."/>
            <person name="Bajic V."/>
            <person name="Qian P.-Y."/>
            <person name="Archer J."/>
        </authorList>
    </citation>
    <scope>NUCLEOTIDE SEQUENCE</scope>
    <source>
        <strain evidence="9">KAUST100406-0324</strain>
    </source>
</reference>
<dbReference type="InterPro" id="IPR037225">
    <property type="entry name" value="Nuo51_FMN-bd_sf"/>
</dbReference>
<dbReference type="InterPro" id="IPR001949">
    <property type="entry name" value="NADH-UbQ_OxRdtase_51kDa_CS"/>
</dbReference>
<dbReference type="Gene3D" id="1.10.10.1590">
    <property type="entry name" value="NADH-quinone oxidoreductase subunit E"/>
    <property type="match status" value="1"/>
</dbReference>
<dbReference type="FunFam" id="3.10.20.600:FF:000006">
    <property type="entry name" value="Formate dehydrogenase, beta subunit"/>
    <property type="match status" value="1"/>
</dbReference>
<organism evidence="9 10">
    <name type="scientific">Profundibacterium mesophilum KAUST100406-0324</name>
    <dbReference type="NCBI Taxonomy" id="1037889"/>
    <lineage>
        <taxon>Bacteria</taxon>
        <taxon>Pseudomonadati</taxon>
        <taxon>Pseudomonadota</taxon>
        <taxon>Alphaproteobacteria</taxon>
        <taxon>Rhodobacterales</taxon>
        <taxon>Roseobacteraceae</taxon>
        <taxon>Profundibacterium</taxon>
    </lineage>
</organism>
<dbReference type="Pfam" id="PF10531">
    <property type="entry name" value="SLBB"/>
    <property type="match status" value="1"/>
</dbReference>
<keyword evidence="3" id="KW-0004">4Fe-4S</keyword>
<dbReference type="InterPro" id="IPR041921">
    <property type="entry name" value="NuoE_N"/>
</dbReference>
<dbReference type="AlphaFoldDB" id="A0A921NT67"/>
<evidence type="ECO:0000256" key="2">
    <source>
        <dbReference type="ARBA" id="ARBA00007523"/>
    </source>
</evidence>
<dbReference type="Pfam" id="PF01257">
    <property type="entry name" value="2Fe-2S_thioredx"/>
    <property type="match status" value="1"/>
</dbReference>
<dbReference type="Gene3D" id="3.40.50.11540">
    <property type="entry name" value="NADH-ubiquinone oxidoreductase 51kDa subunit"/>
    <property type="match status" value="1"/>
</dbReference>
<dbReference type="CDD" id="cd03082">
    <property type="entry name" value="TRX_Fd_NuoE_W_FDH_beta"/>
    <property type="match status" value="1"/>
</dbReference>
<comment type="caution">
    <text evidence="9">The sequence shown here is derived from an EMBL/GenBank/DDBJ whole genome shotgun (WGS) entry which is preliminary data.</text>
</comment>
<dbReference type="Pfam" id="PF10589">
    <property type="entry name" value="NADH_4Fe-4S"/>
    <property type="match status" value="1"/>
</dbReference>
<keyword evidence="5" id="KW-0408">Iron</keyword>
<dbReference type="Gene3D" id="3.10.20.600">
    <property type="match status" value="1"/>
</dbReference>
<accession>A0A921NT67</accession>
<dbReference type="PANTHER" id="PTHR43578:SF3">
    <property type="entry name" value="NADH-QUINONE OXIDOREDUCTASE SUBUNIT F"/>
    <property type="match status" value="1"/>
</dbReference>
<dbReference type="SUPFAM" id="SSF142019">
    <property type="entry name" value="Nqo1 FMN-binding domain-like"/>
    <property type="match status" value="1"/>
</dbReference>
<keyword evidence="9" id="KW-0560">Oxidoreductase</keyword>
<dbReference type="EC" id="1.17.1.9" evidence="9"/>
<dbReference type="RefSeq" id="WP_159964908.1">
    <property type="nucleotide sequence ID" value="NZ_APKE01000016.1"/>
</dbReference>
<keyword evidence="4" id="KW-0479">Metal-binding</keyword>
<dbReference type="GO" id="GO:0046872">
    <property type="term" value="F:metal ion binding"/>
    <property type="evidence" value="ECO:0007669"/>
    <property type="project" value="UniProtKB-KW"/>
</dbReference>
<evidence type="ECO:0000313" key="9">
    <source>
        <dbReference type="EMBL" id="KAF0676129.1"/>
    </source>
</evidence>
<dbReference type="GO" id="GO:0008863">
    <property type="term" value="F:formate dehydrogenase (NAD+) activity"/>
    <property type="evidence" value="ECO:0007669"/>
    <property type="project" value="UniProtKB-EC"/>
</dbReference>
<feature type="compositionally biased region" description="Basic and acidic residues" evidence="7">
    <location>
        <begin position="1"/>
        <end position="11"/>
    </location>
</feature>
<evidence type="ECO:0000256" key="6">
    <source>
        <dbReference type="ARBA" id="ARBA00023014"/>
    </source>
</evidence>
<keyword evidence="10" id="KW-1185">Reference proteome</keyword>
<dbReference type="Gene3D" id="1.20.1440.230">
    <property type="entry name" value="NADH-ubiquinone oxidoreductase 51kDa subunit, iron-sulphur binding domain"/>
    <property type="match status" value="1"/>
</dbReference>
<dbReference type="InterPro" id="IPR019554">
    <property type="entry name" value="Soluble_ligand-bd"/>
</dbReference>
<evidence type="ECO:0000313" key="10">
    <source>
        <dbReference type="Proteomes" id="UP000698242"/>
    </source>
</evidence>
<proteinExistence type="inferred from homology"/>
<dbReference type="PROSITE" id="PS00644">
    <property type="entry name" value="COMPLEX1_51K_1"/>
    <property type="match status" value="1"/>
</dbReference>
<dbReference type="Pfam" id="PF01512">
    <property type="entry name" value="Complex1_51K"/>
    <property type="match status" value="1"/>
</dbReference>